<gene>
    <name evidence="9 11" type="ORF">P152DRAFT_460903</name>
</gene>
<dbReference type="PANTHER" id="PTHR46010:SF1">
    <property type="entry name" value="PROTEIN IWS1 HOMOLOG"/>
    <property type="match status" value="1"/>
</dbReference>
<reference evidence="11" key="3">
    <citation type="submission" date="2025-04" db="UniProtKB">
        <authorList>
            <consortium name="RefSeq"/>
        </authorList>
    </citation>
    <scope>IDENTIFICATION</scope>
    <source>
        <strain evidence="11">CBS 781.70</strain>
    </source>
</reference>
<dbReference type="FunFam" id="1.20.930.10:FF:000003">
    <property type="entry name" value="Putative Transcription factor IWS1"/>
    <property type="match status" value="1"/>
</dbReference>
<evidence type="ECO:0000313" key="10">
    <source>
        <dbReference type="Proteomes" id="UP000504638"/>
    </source>
</evidence>
<dbReference type="OrthoDB" id="21124at2759"/>
<dbReference type="InterPro" id="IPR051037">
    <property type="entry name" value="RNAPII_TF_IWS1"/>
</dbReference>
<evidence type="ECO:0000256" key="5">
    <source>
        <dbReference type="ARBA" id="ARBA00037992"/>
    </source>
</evidence>
<evidence type="ECO:0000256" key="2">
    <source>
        <dbReference type="ARBA" id="ARBA00023163"/>
    </source>
</evidence>
<feature type="compositionally biased region" description="Basic and acidic residues" evidence="7">
    <location>
        <begin position="10"/>
        <end position="25"/>
    </location>
</feature>
<evidence type="ECO:0000256" key="3">
    <source>
        <dbReference type="ARBA" id="ARBA00023242"/>
    </source>
</evidence>
<proteinExistence type="inferred from homology"/>
<keyword evidence="10" id="KW-1185">Reference proteome</keyword>
<keyword evidence="3 6" id="KW-0539">Nucleus</keyword>
<comment type="function">
    <text evidence="4">Transcription factor involved in RNA polymerase II transcription regulation. May function in both SPT15/TBP post-recruitment and recruitment steps of transcription.</text>
</comment>
<evidence type="ECO:0000313" key="11">
    <source>
        <dbReference type="RefSeq" id="XP_033531732.1"/>
    </source>
</evidence>
<dbReference type="Pfam" id="PF08711">
    <property type="entry name" value="Med26"/>
    <property type="match status" value="1"/>
</dbReference>
<dbReference type="GO" id="GO:0016973">
    <property type="term" value="P:poly(A)+ mRNA export from nucleus"/>
    <property type="evidence" value="ECO:0007669"/>
    <property type="project" value="TreeGrafter"/>
</dbReference>
<evidence type="ECO:0000256" key="1">
    <source>
        <dbReference type="ARBA" id="ARBA00023015"/>
    </source>
</evidence>
<name>A0A6G1FWN8_9PEZI</name>
<evidence type="ECO:0000259" key="8">
    <source>
        <dbReference type="PROSITE" id="PS51319"/>
    </source>
</evidence>
<dbReference type="GO" id="GO:0005634">
    <property type="term" value="C:nucleus"/>
    <property type="evidence" value="ECO:0007669"/>
    <property type="project" value="UniProtKB-SubCell"/>
</dbReference>
<reference evidence="11" key="2">
    <citation type="submission" date="2020-04" db="EMBL/GenBank/DDBJ databases">
        <authorList>
            <consortium name="NCBI Genome Project"/>
        </authorList>
    </citation>
    <scope>NUCLEOTIDE SEQUENCE</scope>
    <source>
        <strain evidence="11">CBS 781.70</strain>
    </source>
</reference>
<sequence length="307" mass="34780">MEGSRRERKKKGEGERKRGRVQKEVDTDEEQLEPKERRKRALDRKMDEALKSTSRRGKQSGLEFEAMIDREIENMRGKMIEAAKADAEAREANKPAIHKLELLPAVIGLLNRDKFGSELVDPDINLLEAVRFFLEPLADGSLPAYQIQKQLFDVLERLPIKTESLTSSGIGKVTHFYTKSNRPQADIKRQADRLVAAWTRPILRRNADFRKRDIQQVQYDPSHHPTPSSADLSADLQAQAAARRREQLLATPTYMNRARVENNAASYSVAPRSNYVPVQAAESGGGDVMKRIMARHAVQSGKASRKR</sequence>
<organism evidence="9">
    <name type="scientific">Eremomyces bilateralis CBS 781.70</name>
    <dbReference type="NCBI Taxonomy" id="1392243"/>
    <lineage>
        <taxon>Eukaryota</taxon>
        <taxon>Fungi</taxon>
        <taxon>Dikarya</taxon>
        <taxon>Ascomycota</taxon>
        <taxon>Pezizomycotina</taxon>
        <taxon>Dothideomycetes</taxon>
        <taxon>Dothideomycetes incertae sedis</taxon>
        <taxon>Eremomycetales</taxon>
        <taxon>Eremomycetaceae</taxon>
        <taxon>Eremomyces</taxon>
    </lineage>
</organism>
<dbReference type="RefSeq" id="XP_033531732.1">
    <property type="nucleotide sequence ID" value="XM_033680013.1"/>
</dbReference>
<accession>A0A6G1FWN8</accession>
<dbReference type="EMBL" id="ML975168">
    <property type="protein sequence ID" value="KAF1810101.1"/>
    <property type="molecule type" value="Genomic_DNA"/>
</dbReference>
<feature type="domain" description="TFIIS N-terminal" evidence="8">
    <location>
        <begin position="128"/>
        <end position="205"/>
    </location>
</feature>
<evidence type="ECO:0000256" key="6">
    <source>
        <dbReference type="PROSITE-ProRule" id="PRU00649"/>
    </source>
</evidence>
<dbReference type="PANTHER" id="PTHR46010">
    <property type="entry name" value="PROTEIN IWS1 HOMOLOG"/>
    <property type="match status" value="1"/>
</dbReference>
<feature type="region of interest" description="Disordered" evidence="7">
    <location>
        <begin position="1"/>
        <end position="61"/>
    </location>
</feature>
<comment type="subcellular location">
    <subcellularLocation>
        <location evidence="6">Nucleus</location>
    </subcellularLocation>
</comment>
<dbReference type="GeneID" id="54420583"/>
<reference evidence="9 11" key="1">
    <citation type="submission" date="2020-01" db="EMBL/GenBank/DDBJ databases">
        <authorList>
            <consortium name="DOE Joint Genome Institute"/>
            <person name="Haridas S."/>
            <person name="Albert R."/>
            <person name="Binder M."/>
            <person name="Bloem J."/>
            <person name="Labutti K."/>
            <person name="Salamov A."/>
            <person name="Andreopoulos B."/>
            <person name="Baker S.E."/>
            <person name="Barry K."/>
            <person name="Bills G."/>
            <person name="Bluhm B.H."/>
            <person name="Cannon C."/>
            <person name="Castanera R."/>
            <person name="Culley D.E."/>
            <person name="Daum C."/>
            <person name="Ezra D."/>
            <person name="Gonzalez J.B."/>
            <person name="Henrissat B."/>
            <person name="Kuo A."/>
            <person name="Liang C."/>
            <person name="Lipzen A."/>
            <person name="Lutzoni F."/>
            <person name="Magnuson J."/>
            <person name="Mondo S."/>
            <person name="Nolan M."/>
            <person name="Ohm R."/>
            <person name="Pangilinan J."/>
            <person name="Park H.-J."/>
            <person name="Ramirez L."/>
            <person name="Alfaro M."/>
            <person name="Sun H."/>
            <person name="Tritt A."/>
            <person name="Yoshinaga Y."/>
            <person name="Zwiers L.-H."/>
            <person name="Turgeon B.G."/>
            <person name="Goodwin S.B."/>
            <person name="Spatafora J.W."/>
            <person name="Crous P.W."/>
            <person name="Grigoriev I.V."/>
        </authorList>
    </citation>
    <scope>NUCLEOTIDE SEQUENCE</scope>
    <source>
        <strain evidence="9 11">CBS 781.70</strain>
    </source>
</reference>
<dbReference type="Proteomes" id="UP000504638">
    <property type="component" value="Unplaced"/>
</dbReference>
<protein>
    <recommendedName>
        <fullName evidence="8">TFIIS N-terminal domain-containing protein</fullName>
    </recommendedName>
</protein>
<comment type="similarity">
    <text evidence="5">Belongs to the IWS1 family.</text>
</comment>
<dbReference type="InterPro" id="IPR017923">
    <property type="entry name" value="TFIIS_N"/>
</dbReference>
<dbReference type="Gene3D" id="1.20.930.10">
    <property type="entry name" value="Conserved domain common to transcription factors TFIIS, elongin A, CRSP70"/>
    <property type="match status" value="1"/>
</dbReference>
<evidence type="ECO:0000256" key="7">
    <source>
        <dbReference type="SAM" id="MobiDB-lite"/>
    </source>
</evidence>
<dbReference type="AlphaFoldDB" id="A0A6G1FWN8"/>
<keyword evidence="1" id="KW-0805">Transcription regulation</keyword>
<dbReference type="PROSITE" id="PS51319">
    <property type="entry name" value="TFIIS_N"/>
    <property type="match status" value="1"/>
</dbReference>
<keyword evidence="2" id="KW-0804">Transcription</keyword>
<dbReference type="InterPro" id="IPR035441">
    <property type="entry name" value="TFIIS/LEDGF_dom_sf"/>
</dbReference>
<evidence type="ECO:0000256" key="4">
    <source>
        <dbReference type="ARBA" id="ARBA00037349"/>
    </source>
</evidence>
<evidence type="ECO:0000313" key="9">
    <source>
        <dbReference type="EMBL" id="KAF1810101.1"/>
    </source>
</evidence>